<dbReference type="SUPFAM" id="SSF57850">
    <property type="entry name" value="RING/U-box"/>
    <property type="match status" value="2"/>
</dbReference>
<keyword evidence="3" id="KW-0862">Zinc</keyword>
<evidence type="ECO:0000256" key="1">
    <source>
        <dbReference type="ARBA" id="ARBA00022723"/>
    </source>
</evidence>
<dbReference type="InterPro" id="IPR000433">
    <property type="entry name" value="Znf_ZZ"/>
</dbReference>
<feature type="domain" description="RING-type" evidence="5">
    <location>
        <begin position="109"/>
        <end position="152"/>
    </location>
</feature>
<dbReference type="InterPro" id="IPR001841">
    <property type="entry name" value="Znf_RING"/>
</dbReference>
<evidence type="ECO:0000256" key="2">
    <source>
        <dbReference type="ARBA" id="ARBA00022771"/>
    </source>
</evidence>
<keyword evidence="1" id="KW-0479">Metal-binding</keyword>
<dbReference type="GeneID" id="92363246"/>
<dbReference type="Proteomes" id="UP000674143">
    <property type="component" value="Chromosome 8"/>
</dbReference>
<reference evidence="7 8" key="1">
    <citation type="submission" date="2021-02" db="EMBL/GenBank/DDBJ databases">
        <title>Leishmania (Mundinia) orientalis Genome sequencing and assembly.</title>
        <authorList>
            <person name="Almutairi H."/>
            <person name="Gatherer D."/>
        </authorList>
    </citation>
    <scope>NUCLEOTIDE SEQUENCE [LARGE SCALE GENOMIC DNA]</scope>
    <source>
        <strain evidence="7">LSCM4</strain>
    </source>
</reference>
<dbReference type="InterPro" id="IPR011011">
    <property type="entry name" value="Znf_FYVE_PHD"/>
</dbReference>
<dbReference type="SUPFAM" id="SSF57903">
    <property type="entry name" value="FYVE/PHD zinc finger"/>
    <property type="match status" value="1"/>
</dbReference>
<proteinExistence type="predicted"/>
<evidence type="ECO:0008006" key="9">
    <source>
        <dbReference type="Google" id="ProtNLM"/>
    </source>
</evidence>
<evidence type="ECO:0000259" key="6">
    <source>
        <dbReference type="PROSITE" id="PS50966"/>
    </source>
</evidence>
<name>A0A836H7Z6_9TRYP</name>
<dbReference type="AlphaFoldDB" id="A0A836H7Z6"/>
<accession>A0A836H7Z6</accession>
<evidence type="ECO:0000256" key="4">
    <source>
        <dbReference type="PROSITE-ProRule" id="PRU00175"/>
    </source>
</evidence>
<dbReference type="PROSITE" id="PS50089">
    <property type="entry name" value="ZF_RING_2"/>
    <property type="match status" value="2"/>
</dbReference>
<sequence>MTRTQMWVEECPDRIRKRIDAAIKSHMSIEQLNDPTRFAVRDVQGKSYHCCIGNPHLCSCRALQPCGHTLSVLLLFFKVSKGNPILWQSYINEVELIDLIEKRTEKEKCALCRERTGTMSFCEKCGSRFHQLCLKLAWKNGKGSHHTCPKCSEELPRSEGKGSSCCSNCNATCNAENYTCLLCPNYHLCRLCYESPKAHPSHPFGCSKMGSRALSTGGVVSHNVGDLQYREISPEDYDALLELDKGNRQPLGEEDLRNLPVEYFSARARKNQSCPVCLRAFLASSRCISLPCGHIMHHRCGYRWLSEFSDACPIDQQKAGRLRTMQDARAVGEAKASLQASTRHETTSQVPSAIVSFRLPAITPRERK</sequence>
<dbReference type="PANTHER" id="PTHR21540">
    <property type="entry name" value="RING FINGER AND SWIM DOMAIN-CONTAINING PROTEIN 2"/>
    <property type="match status" value="1"/>
</dbReference>
<evidence type="ECO:0000259" key="5">
    <source>
        <dbReference type="PROSITE" id="PS50089"/>
    </source>
</evidence>
<dbReference type="InterPro" id="IPR013083">
    <property type="entry name" value="Znf_RING/FYVE/PHD"/>
</dbReference>
<dbReference type="Gene3D" id="3.30.40.10">
    <property type="entry name" value="Zinc/RING finger domain, C3HC4 (zinc finger)"/>
    <property type="match status" value="2"/>
</dbReference>
<dbReference type="EMBL" id="JAFHLR010000008">
    <property type="protein sequence ID" value="KAG5486489.1"/>
    <property type="molecule type" value="Genomic_DNA"/>
</dbReference>
<organism evidence="7 8">
    <name type="scientific">Leishmania orientalis</name>
    <dbReference type="NCBI Taxonomy" id="2249476"/>
    <lineage>
        <taxon>Eukaryota</taxon>
        <taxon>Discoba</taxon>
        <taxon>Euglenozoa</taxon>
        <taxon>Kinetoplastea</taxon>
        <taxon>Metakinetoplastina</taxon>
        <taxon>Trypanosomatida</taxon>
        <taxon>Trypanosomatidae</taxon>
        <taxon>Leishmaniinae</taxon>
        <taxon>Leishmania</taxon>
    </lineage>
</organism>
<feature type="domain" description="RING-type" evidence="5">
    <location>
        <begin position="274"/>
        <end position="316"/>
    </location>
</feature>
<keyword evidence="2 4" id="KW-0863">Zinc-finger</keyword>
<dbReference type="SMART" id="SM00184">
    <property type="entry name" value="RING"/>
    <property type="match status" value="2"/>
</dbReference>
<dbReference type="GO" id="GO:0061630">
    <property type="term" value="F:ubiquitin protein ligase activity"/>
    <property type="evidence" value="ECO:0007669"/>
    <property type="project" value="InterPro"/>
</dbReference>
<protein>
    <recommendedName>
        <fullName evidence="9">RING-type domain-containing protein</fullName>
    </recommendedName>
</protein>
<dbReference type="KEGG" id="loi:92363246"/>
<dbReference type="SMR" id="A0A836H7Z6"/>
<feature type="domain" description="SWIM-type" evidence="6">
    <location>
        <begin position="48"/>
        <end position="77"/>
    </location>
</feature>
<dbReference type="InterPro" id="IPR001965">
    <property type="entry name" value="Znf_PHD"/>
</dbReference>
<evidence type="ECO:0000256" key="3">
    <source>
        <dbReference type="ARBA" id="ARBA00022833"/>
    </source>
</evidence>
<dbReference type="Pfam" id="PF13639">
    <property type="entry name" value="zf-RING_2"/>
    <property type="match status" value="1"/>
</dbReference>
<dbReference type="InterPro" id="IPR007527">
    <property type="entry name" value="Znf_SWIM"/>
</dbReference>
<dbReference type="SMART" id="SM00291">
    <property type="entry name" value="ZnF_ZZ"/>
    <property type="match status" value="1"/>
</dbReference>
<dbReference type="GO" id="GO:0008270">
    <property type="term" value="F:zinc ion binding"/>
    <property type="evidence" value="ECO:0007669"/>
    <property type="project" value="UniProtKB-KW"/>
</dbReference>
<dbReference type="RefSeq" id="XP_067065555.1">
    <property type="nucleotide sequence ID" value="XM_067209312.1"/>
</dbReference>
<dbReference type="PROSITE" id="PS50966">
    <property type="entry name" value="ZF_SWIM"/>
    <property type="match status" value="1"/>
</dbReference>
<dbReference type="SMART" id="SM00249">
    <property type="entry name" value="PHD"/>
    <property type="match status" value="1"/>
</dbReference>
<comment type="caution">
    <text evidence="7">The sequence shown here is derived from an EMBL/GenBank/DDBJ whole genome shotgun (WGS) entry which is preliminary data.</text>
</comment>
<dbReference type="InterPro" id="IPR039903">
    <property type="entry name" value="Zswim2"/>
</dbReference>
<dbReference type="PANTHER" id="PTHR21540:SF3">
    <property type="entry name" value="E3 UBIQUITIN-PROTEIN LIGASE ZSWIM2"/>
    <property type="match status" value="1"/>
</dbReference>
<evidence type="ECO:0000313" key="7">
    <source>
        <dbReference type="EMBL" id="KAG5486489.1"/>
    </source>
</evidence>
<keyword evidence="8" id="KW-1185">Reference proteome</keyword>
<evidence type="ECO:0000313" key="8">
    <source>
        <dbReference type="Proteomes" id="UP000674143"/>
    </source>
</evidence>
<gene>
    <name evidence="7" type="ORF">LSCM4_07422</name>
</gene>